<dbReference type="Gene3D" id="2.40.340.10">
    <property type="entry name" value="MoeA, C-terminal, domain IV"/>
    <property type="match status" value="1"/>
</dbReference>
<dbReference type="PROSITE" id="PS01079">
    <property type="entry name" value="MOCF_BIOSYNTHESIS_2"/>
    <property type="match status" value="1"/>
</dbReference>
<dbReference type="GO" id="GO:0006777">
    <property type="term" value="P:Mo-molybdopterin cofactor biosynthetic process"/>
    <property type="evidence" value="ECO:0007669"/>
    <property type="project" value="UniProtKB-UniRule"/>
</dbReference>
<dbReference type="SMART" id="SM00852">
    <property type="entry name" value="MoCF_biosynth"/>
    <property type="match status" value="1"/>
</dbReference>
<evidence type="ECO:0000256" key="5">
    <source>
        <dbReference type="ARBA" id="ARBA00010763"/>
    </source>
</evidence>
<dbReference type="FunFam" id="3.40.980.10:FF:000004">
    <property type="entry name" value="Molybdopterin molybdenumtransferase"/>
    <property type="match status" value="1"/>
</dbReference>
<sequence>MDLFNVLTLTEITKRLEDTFISSLLPTETLPLNQALGRILADDLTAAEDVPHFSRSVVDGYAVRAKDTFGASESIPGFLSVVGAVEMGHPAAHAVRAGEAVYVPTGGALPEGADAVVMIEYTEPFGAGQIAVHRPSAPLENVMSKGDDITVGETVLRGGTRLRPQELGVLSALGVNSVTVFAPLQVSVLSTGDEIVPIHEKPAAGQIRDINSYTITGLVEAAGGRVRRASLVKDDFDALKAAVAEAITDSDLVLLSGGSSVGEKDYTQRVIQAFEDSEILAHGLAIKPGKPTVVARIGRVSVFGLPGQPASAMMIFKAVVEPLLQKLTGANALPMVSQATTNQEAALSPSLSTRSVLAAASSKIHAAPGRTTFQMVALEMRSGELFAVPVHGKSGMISLMSRADGYIQIEPAQEGILQNQTVQVILF</sequence>
<name>A0A1G5RYT3_9FIRM</name>
<evidence type="ECO:0000256" key="1">
    <source>
        <dbReference type="ARBA" id="ARBA00001946"/>
    </source>
</evidence>
<evidence type="ECO:0000256" key="2">
    <source>
        <dbReference type="ARBA" id="ARBA00002901"/>
    </source>
</evidence>
<feature type="domain" description="MoaB/Mog" evidence="15">
    <location>
        <begin position="187"/>
        <end position="326"/>
    </location>
</feature>
<keyword evidence="8 14" id="KW-0500">Molybdenum</keyword>
<dbReference type="AlphaFoldDB" id="A0A1G5RYT3"/>
<dbReference type="Proteomes" id="UP000199208">
    <property type="component" value="Unassembled WGS sequence"/>
</dbReference>
<dbReference type="InterPro" id="IPR001453">
    <property type="entry name" value="MoaB/Mog_dom"/>
</dbReference>
<dbReference type="InterPro" id="IPR038987">
    <property type="entry name" value="MoeA-like"/>
</dbReference>
<keyword evidence="12 14" id="KW-0501">Molybdenum cofactor biosynthesis</keyword>
<evidence type="ECO:0000313" key="17">
    <source>
        <dbReference type="Proteomes" id="UP000199208"/>
    </source>
</evidence>
<dbReference type="EC" id="2.10.1.1" evidence="6 14"/>
<evidence type="ECO:0000256" key="14">
    <source>
        <dbReference type="RuleBase" id="RU365090"/>
    </source>
</evidence>
<dbReference type="InterPro" id="IPR005110">
    <property type="entry name" value="MoeA_linker/N"/>
</dbReference>
<keyword evidence="11 14" id="KW-0460">Magnesium</keyword>
<dbReference type="InterPro" id="IPR036688">
    <property type="entry name" value="MoeA_C_domain_IV_sf"/>
</dbReference>
<dbReference type="Pfam" id="PF00994">
    <property type="entry name" value="MoCF_biosynth"/>
    <property type="match status" value="1"/>
</dbReference>
<comment type="similarity">
    <text evidence="5 14">Belongs to the MoeA family.</text>
</comment>
<evidence type="ECO:0000256" key="11">
    <source>
        <dbReference type="ARBA" id="ARBA00022842"/>
    </source>
</evidence>
<keyword evidence="9 14" id="KW-0808">Transferase</keyword>
<accession>A0A1G5RYT3</accession>
<keyword evidence="10 14" id="KW-0479">Metal-binding</keyword>
<proteinExistence type="inferred from homology"/>
<dbReference type="Pfam" id="PF03453">
    <property type="entry name" value="MoeA_N"/>
    <property type="match status" value="1"/>
</dbReference>
<dbReference type="NCBIfam" id="TIGR00177">
    <property type="entry name" value="molyb_syn"/>
    <property type="match status" value="1"/>
</dbReference>
<evidence type="ECO:0000256" key="8">
    <source>
        <dbReference type="ARBA" id="ARBA00022505"/>
    </source>
</evidence>
<dbReference type="PANTHER" id="PTHR10192:SF5">
    <property type="entry name" value="GEPHYRIN"/>
    <property type="match status" value="1"/>
</dbReference>
<evidence type="ECO:0000313" key="16">
    <source>
        <dbReference type="EMBL" id="SCZ79284.1"/>
    </source>
</evidence>
<dbReference type="GO" id="GO:0046872">
    <property type="term" value="F:metal ion binding"/>
    <property type="evidence" value="ECO:0007669"/>
    <property type="project" value="UniProtKB-UniRule"/>
</dbReference>
<dbReference type="InterPro" id="IPR008284">
    <property type="entry name" value="MoCF_biosynth_CS"/>
</dbReference>
<keyword evidence="17" id="KW-1185">Reference proteome</keyword>
<dbReference type="STRING" id="1120920.SAMN03080599_01677"/>
<evidence type="ECO:0000256" key="9">
    <source>
        <dbReference type="ARBA" id="ARBA00022679"/>
    </source>
</evidence>
<dbReference type="Gene3D" id="3.90.105.10">
    <property type="entry name" value="Molybdopterin biosynthesis moea protein, domain 2"/>
    <property type="match status" value="1"/>
</dbReference>
<evidence type="ECO:0000256" key="13">
    <source>
        <dbReference type="ARBA" id="ARBA00047317"/>
    </source>
</evidence>
<comment type="cofactor">
    <cofactor evidence="1 14">
        <name>Mg(2+)</name>
        <dbReference type="ChEBI" id="CHEBI:18420"/>
    </cofactor>
</comment>
<comment type="function">
    <text evidence="2 14">Catalyzes the insertion of molybdate into adenylated molybdopterin with the concomitant release of AMP.</text>
</comment>
<dbReference type="SUPFAM" id="SSF53218">
    <property type="entry name" value="Molybdenum cofactor biosynthesis proteins"/>
    <property type="match status" value="1"/>
</dbReference>
<organism evidence="16 17">
    <name type="scientific">Acidaminobacter hydrogenoformans DSM 2784</name>
    <dbReference type="NCBI Taxonomy" id="1120920"/>
    <lineage>
        <taxon>Bacteria</taxon>
        <taxon>Bacillati</taxon>
        <taxon>Bacillota</taxon>
        <taxon>Clostridia</taxon>
        <taxon>Peptostreptococcales</taxon>
        <taxon>Acidaminobacteraceae</taxon>
        <taxon>Acidaminobacter</taxon>
    </lineage>
</organism>
<evidence type="ECO:0000256" key="12">
    <source>
        <dbReference type="ARBA" id="ARBA00023150"/>
    </source>
</evidence>
<dbReference type="RefSeq" id="WP_092590454.1">
    <property type="nucleotide sequence ID" value="NZ_FMWL01000007.1"/>
</dbReference>
<dbReference type="SUPFAM" id="SSF63882">
    <property type="entry name" value="MoeA N-terminal region -like"/>
    <property type="match status" value="1"/>
</dbReference>
<dbReference type="GO" id="GO:0061599">
    <property type="term" value="F:molybdopterin molybdotransferase activity"/>
    <property type="evidence" value="ECO:0007669"/>
    <property type="project" value="UniProtKB-UniRule"/>
</dbReference>
<dbReference type="UniPathway" id="UPA00344"/>
<dbReference type="InterPro" id="IPR036135">
    <property type="entry name" value="MoeA_linker/N_sf"/>
</dbReference>
<evidence type="ECO:0000256" key="4">
    <source>
        <dbReference type="ARBA" id="ARBA00005046"/>
    </source>
</evidence>
<dbReference type="OrthoDB" id="9804758at2"/>
<dbReference type="InterPro" id="IPR036425">
    <property type="entry name" value="MoaB/Mog-like_dom_sf"/>
</dbReference>
<protein>
    <recommendedName>
        <fullName evidence="7 14">Molybdopterin molybdenumtransferase</fullName>
        <ecNumber evidence="6 14">2.10.1.1</ecNumber>
    </recommendedName>
</protein>
<dbReference type="EMBL" id="FMWL01000007">
    <property type="protein sequence ID" value="SCZ79284.1"/>
    <property type="molecule type" value="Genomic_DNA"/>
</dbReference>
<evidence type="ECO:0000256" key="6">
    <source>
        <dbReference type="ARBA" id="ARBA00013269"/>
    </source>
</evidence>
<evidence type="ECO:0000256" key="3">
    <source>
        <dbReference type="ARBA" id="ARBA00003487"/>
    </source>
</evidence>
<gene>
    <name evidence="16" type="ORF">SAMN03080599_01677</name>
</gene>
<comment type="catalytic activity">
    <reaction evidence="13">
        <text>adenylyl-molybdopterin + molybdate = Mo-molybdopterin + AMP + H(+)</text>
        <dbReference type="Rhea" id="RHEA:35047"/>
        <dbReference type="ChEBI" id="CHEBI:15378"/>
        <dbReference type="ChEBI" id="CHEBI:36264"/>
        <dbReference type="ChEBI" id="CHEBI:62727"/>
        <dbReference type="ChEBI" id="CHEBI:71302"/>
        <dbReference type="ChEBI" id="CHEBI:456215"/>
        <dbReference type="EC" id="2.10.1.1"/>
    </reaction>
</comment>
<dbReference type="PANTHER" id="PTHR10192">
    <property type="entry name" value="MOLYBDOPTERIN BIOSYNTHESIS PROTEIN"/>
    <property type="match status" value="1"/>
</dbReference>
<reference evidence="16 17" key="1">
    <citation type="submission" date="2016-10" db="EMBL/GenBank/DDBJ databases">
        <authorList>
            <person name="de Groot N.N."/>
        </authorList>
    </citation>
    <scope>NUCLEOTIDE SEQUENCE [LARGE SCALE GENOMIC DNA]</scope>
    <source>
        <strain evidence="16 17">DSM 2784</strain>
    </source>
</reference>
<dbReference type="InterPro" id="IPR005111">
    <property type="entry name" value="MoeA_C_domain_IV"/>
</dbReference>
<dbReference type="Pfam" id="PF03454">
    <property type="entry name" value="MoeA_C"/>
    <property type="match status" value="1"/>
</dbReference>
<evidence type="ECO:0000256" key="10">
    <source>
        <dbReference type="ARBA" id="ARBA00022723"/>
    </source>
</evidence>
<evidence type="ECO:0000259" key="15">
    <source>
        <dbReference type="SMART" id="SM00852"/>
    </source>
</evidence>
<dbReference type="GO" id="GO:0005829">
    <property type="term" value="C:cytosol"/>
    <property type="evidence" value="ECO:0007669"/>
    <property type="project" value="TreeGrafter"/>
</dbReference>
<dbReference type="SUPFAM" id="SSF63867">
    <property type="entry name" value="MoeA C-terminal domain-like"/>
    <property type="match status" value="1"/>
</dbReference>
<dbReference type="Gene3D" id="2.170.190.11">
    <property type="entry name" value="Molybdopterin biosynthesis moea protein, domain 3"/>
    <property type="match status" value="1"/>
</dbReference>
<dbReference type="CDD" id="cd00887">
    <property type="entry name" value="MoeA"/>
    <property type="match status" value="1"/>
</dbReference>
<dbReference type="NCBIfam" id="NF045515">
    <property type="entry name" value="Glp_gephyrin"/>
    <property type="match status" value="1"/>
</dbReference>
<comment type="pathway">
    <text evidence="4 14">Cofactor biosynthesis; molybdopterin biosynthesis.</text>
</comment>
<comment type="function">
    <text evidence="3">May be involved in the biosynthesis of molybdopterin.</text>
</comment>
<dbReference type="Gene3D" id="3.40.980.10">
    <property type="entry name" value="MoaB/Mog-like domain"/>
    <property type="match status" value="1"/>
</dbReference>
<evidence type="ECO:0000256" key="7">
    <source>
        <dbReference type="ARBA" id="ARBA00021108"/>
    </source>
</evidence>